<keyword evidence="1" id="KW-0808">Transferase</keyword>
<dbReference type="InterPro" id="IPR029057">
    <property type="entry name" value="PRTase-like"/>
</dbReference>
<dbReference type="SUPFAM" id="SSF53271">
    <property type="entry name" value="PRTase-like"/>
    <property type="match status" value="1"/>
</dbReference>
<organism evidence="1 2">
    <name type="scientific">Myceligenerans xiligouense</name>
    <dbReference type="NCBI Taxonomy" id="253184"/>
    <lineage>
        <taxon>Bacteria</taxon>
        <taxon>Bacillati</taxon>
        <taxon>Actinomycetota</taxon>
        <taxon>Actinomycetes</taxon>
        <taxon>Micrococcales</taxon>
        <taxon>Promicromonosporaceae</taxon>
        <taxon>Myceligenerans</taxon>
    </lineage>
</organism>
<dbReference type="CDD" id="cd06223">
    <property type="entry name" value="PRTases_typeI"/>
    <property type="match status" value="1"/>
</dbReference>
<protein>
    <submittedName>
        <fullName evidence="1">Putative amidophosphoribosyltransferase</fullName>
    </submittedName>
</protein>
<dbReference type="InterPro" id="IPR000836">
    <property type="entry name" value="PRTase_dom"/>
</dbReference>
<dbReference type="Proteomes" id="UP000280501">
    <property type="component" value="Unassembled WGS sequence"/>
</dbReference>
<reference evidence="1 2" key="1">
    <citation type="submission" date="2018-11" db="EMBL/GenBank/DDBJ databases">
        <title>Sequencing the genomes of 1000 actinobacteria strains.</title>
        <authorList>
            <person name="Klenk H.-P."/>
        </authorList>
    </citation>
    <scope>NUCLEOTIDE SEQUENCE [LARGE SCALE GENOMIC DNA]</scope>
    <source>
        <strain evidence="1 2">DSM 15700</strain>
    </source>
</reference>
<keyword evidence="1" id="KW-0328">Glycosyltransferase</keyword>
<keyword evidence="2" id="KW-1185">Reference proteome</keyword>
<accession>A0A3N4YIH0</accession>
<proteinExistence type="predicted"/>
<evidence type="ECO:0000313" key="1">
    <source>
        <dbReference type="EMBL" id="RPF20919.1"/>
    </source>
</evidence>
<dbReference type="GO" id="GO:0016757">
    <property type="term" value="F:glycosyltransferase activity"/>
    <property type="evidence" value="ECO:0007669"/>
    <property type="project" value="UniProtKB-KW"/>
</dbReference>
<dbReference type="Gene3D" id="3.40.50.2020">
    <property type="match status" value="1"/>
</dbReference>
<sequence length="250" mass="26982">MTRGLSTAVRPIADFLQTAHGRYLHNVVFEAGVTCSVCATPLNHAIDVLCPPCQRHVRSGLPLANRVGVLIYAEKYDSQGYKVVHQYKGPNPGRDVDRVMTSLVALGLRGHVSCGLATSKSGWAVMPSSKGRTRLGEIVRGMTRRPDAEVQLSAAADFERRRLRPANFVVGSDRLPEHVLLVDDSWVSGSNAQSAAAALKQAGVRDVTVFVVARVLDPQYGPTRRFLASHGRPTFNATACPWTGAACPRG</sequence>
<dbReference type="RefSeq" id="WP_123814022.1">
    <property type="nucleotide sequence ID" value="NZ_RKQZ01000001.1"/>
</dbReference>
<gene>
    <name evidence="1" type="ORF">EDD34_1526</name>
</gene>
<dbReference type="AlphaFoldDB" id="A0A3N4YIH0"/>
<name>A0A3N4YIH0_9MICO</name>
<evidence type="ECO:0000313" key="2">
    <source>
        <dbReference type="Proteomes" id="UP000280501"/>
    </source>
</evidence>
<comment type="caution">
    <text evidence="1">The sequence shown here is derived from an EMBL/GenBank/DDBJ whole genome shotgun (WGS) entry which is preliminary data.</text>
</comment>
<dbReference type="OrthoDB" id="3403421at2"/>
<dbReference type="EMBL" id="RKQZ01000001">
    <property type="protein sequence ID" value="RPF20919.1"/>
    <property type="molecule type" value="Genomic_DNA"/>
</dbReference>